<feature type="region of interest" description="Disordered" evidence="1">
    <location>
        <begin position="94"/>
        <end position="148"/>
    </location>
</feature>
<feature type="compositionally biased region" description="Basic and acidic residues" evidence="1">
    <location>
        <begin position="137"/>
        <end position="148"/>
    </location>
</feature>
<feature type="region of interest" description="Disordered" evidence="1">
    <location>
        <begin position="366"/>
        <end position="515"/>
    </location>
</feature>
<feature type="compositionally biased region" description="Basic and acidic residues" evidence="1">
    <location>
        <begin position="1943"/>
        <end position="1962"/>
    </location>
</feature>
<dbReference type="EMBL" id="WNYA01001402">
    <property type="protein sequence ID" value="KAG8545844.1"/>
    <property type="molecule type" value="Genomic_DNA"/>
</dbReference>
<keyword evidence="3" id="KW-1185">Reference proteome</keyword>
<feature type="compositionally biased region" description="Basic and acidic residues" evidence="1">
    <location>
        <begin position="1648"/>
        <end position="1657"/>
    </location>
</feature>
<feature type="compositionally biased region" description="Basic and acidic residues" evidence="1">
    <location>
        <begin position="2054"/>
        <end position="2068"/>
    </location>
</feature>
<feature type="compositionally biased region" description="Basic and acidic residues" evidence="1">
    <location>
        <begin position="100"/>
        <end position="130"/>
    </location>
</feature>
<proteinExistence type="predicted"/>
<evidence type="ECO:0000256" key="1">
    <source>
        <dbReference type="SAM" id="MobiDB-lite"/>
    </source>
</evidence>
<evidence type="ECO:0000313" key="2">
    <source>
        <dbReference type="EMBL" id="KAG8545844.1"/>
    </source>
</evidence>
<feature type="compositionally biased region" description="Polar residues" evidence="1">
    <location>
        <begin position="465"/>
        <end position="482"/>
    </location>
</feature>
<feature type="region of interest" description="Disordered" evidence="1">
    <location>
        <begin position="1844"/>
        <end position="1867"/>
    </location>
</feature>
<organism evidence="2 3">
    <name type="scientific">Engystomops pustulosus</name>
    <name type="common">Tungara frog</name>
    <name type="synonym">Physalaemus pustulosus</name>
    <dbReference type="NCBI Taxonomy" id="76066"/>
    <lineage>
        <taxon>Eukaryota</taxon>
        <taxon>Metazoa</taxon>
        <taxon>Chordata</taxon>
        <taxon>Craniata</taxon>
        <taxon>Vertebrata</taxon>
        <taxon>Euteleostomi</taxon>
        <taxon>Amphibia</taxon>
        <taxon>Batrachia</taxon>
        <taxon>Anura</taxon>
        <taxon>Neobatrachia</taxon>
        <taxon>Hyloidea</taxon>
        <taxon>Leptodactylidae</taxon>
        <taxon>Leiuperinae</taxon>
        <taxon>Engystomops</taxon>
    </lineage>
</organism>
<accession>A0AAV6Z8H1</accession>
<sequence>MDFLQRHLPRVYQAVQNALDYISNVTAQIFGAPPNAPQPRNARAKTPLRSEDTAGAAIHEDTAHSQADNHITLAPDALVEDTAVEATEESMEMYVTQQDNRGKETAVRHRKENVDRRPHHTDNEIKDTSSPHRRTMEKHEDQSHREAKKLEDVDDFPCSLLREVVDEVHVVINEEVQRVNQEALVNEKHTRIKTAENSSISSPKDRLKDLEPGQCQDLQVPPTGNTILKSDLDLKILENFCSTSNVIASLSLENIIIIHEEVSDKASIFHETPPEDGEKLPDVLTAPVIMEYDDLEVPEINRQQKKLVTPVSAADRSPCDQGEEARKTWEHLQETAERLALHSNLLQGDNQEFELFSSGEIPKTKHVDEMCSSDHDKQGDDGEGLEEMSRDPKEVIEQSFEDEEQSEEVRGLSRIEEDNQPDKQPGQTVEKARRRVHFSPSTEERDQIFCLTSEDLIQEGALEPTSENWGHSPSSHPRPQLNNEEDDFGTISSNQNTEASITKEERVDPPDTGHTIWYDEAKMTTDEEICKSIADVTEQNMTLNLQPEKNNIAVQDEMSPKVPSTDIPSIDEIQDNNKEPSSTNLEDISGHLHMDSEVEDHHEEGTESSEELDGNLETSFGVVSDRSSLDGSNCATHEVISMSLEDTEFYAQKDPGDGGSEDIDVNVGHHELCQPLLEANEESTKVCLTLTADELHGYTQAAVYIPDEGYNQTSVQDLDTFQNGQSQAKINILESEKCLSTDSRDLSMITKAKEIEDKTKNEYENVEDLREENHLSENVEEQHVCMREEHFMPQMEDYTWYRQDSYQSDGLITYSDSTEVHGSQEDPTETDKSSSEMFSYKHPESEAMSKVTQAREIGSDFTEPGNTCISSPEDAFGSNDGLNSTHSHPEMGFDLLVEIQSTINTGQSEQNISVTGWPEVIPDADSSKNIDILSSEGKFTTASSVRTDNVVRDLDLQCKMVPDLPLDNISEDLKIESQTSILQDEILTHQSLGETAGIKMPLDTGSLSVDVILDQNLEVNNISESREVNDVLCENHSMLSISHPVEVLEILSNVNVGLSDKEIEDAGHCNAEEITVILSEKTSADKPKTLEEISPDLQFSEELGSLIEPRQILNEEHHSSAALDATQPKTEVPHVDLDLSNTSPNKEEDEDKQIPEDPSSIPTDERLNSGQPLDNVSQLEISYDTKSVDTIEVVLDQNLEVNNNTEPQDEGDLLGELHSMMFMEDPPEVSEIVSTVDLAQSDTTIEDDTTEKILSEKITVEVHKYIVECSPEEPGSILELKQTFNEEYSSTGIATIGVSEDDLELNNRSLEVLKNKEKEDVIQEEEDQSSVYLDETFIGDLGDQPVDNVKELEDLVDTRSLDCIEVILEESFTVDNITEAQDRGDNLSDRYSVTSVDHPADDLEIPSTINVAQSDKGMEDEAYSDEDILSDATTLEERENLRDPWQTTKEEHYSSIEIGFTETKIELNETGLNIKDTIEEISENKEEDQRAEEDIMSADIEETSSGHLGDQPQDVGKELEITLDTQNIMGSVQDLYSKSPEVVGVLLSTVDPSANIIVSSINEEWSDNRIGDGGQSSIDTIVETVNVEHHEDNHQEELRSIIQPDQTPEEHDYSSFVAQTEAANDDSKKIEHFLSKDMDSFFETHHDLTSDHKEKISESNIEEESQSYKPVDNASRRQTDDLKVKDINVVLGFSSDLSESEGELSVKMMDHPSEIISLISSTGMEDISKTSKTCDILDDSSVQSDIPSNSIIPEEQEKIQGNISAISYPEEIGISLEPSQVLEESHLGLDIVNASKESVSVLLEDDQDREIDGLSETQSAITLDYPVDVTKSLTSVLVAVSDESTGEDILPKSTGTGEKGGPEDTIQELHPAKSNEQLEKKLHEQDPISETLGTHHTEETTIQSMAVTKQDGAEDGGDGHPSHEDALCMSPDTQVITIHREEPSKLLESPTHMEKSGDEPVSHEGTLLEPSMEEGDDNSLLPHNTLDVSAQKSRVQLRRKTSIRRKQGQRQVTSESEPIEPPQPVARPRTMGVPIFPGQMPIFTLGPTMMTPVEEQKEDKPANEELLVKPKKGIPKHAGFGIPPPQMMQELQARLKKKKPKE</sequence>
<name>A0AAV6Z8H1_ENGPU</name>
<protein>
    <submittedName>
        <fullName evidence="2">Uncharacterized protein</fullName>
    </submittedName>
</protein>
<feature type="compositionally biased region" description="Polar residues" evidence="1">
    <location>
        <begin position="490"/>
        <end position="500"/>
    </location>
</feature>
<gene>
    <name evidence="2" type="ORF">GDO81_020231</name>
</gene>
<feature type="compositionally biased region" description="Basic and acidic residues" evidence="1">
    <location>
        <begin position="818"/>
        <end position="847"/>
    </location>
</feature>
<feature type="region of interest" description="Disordered" evidence="1">
    <location>
        <begin position="2053"/>
        <end position="2102"/>
    </location>
</feature>
<comment type="caution">
    <text evidence="2">The sequence shown here is derived from an EMBL/GenBank/DDBJ whole genome shotgun (WGS) entry which is preliminary data.</text>
</comment>
<feature type="compositionally biased region" description="Basic and acidic residues" evidence="1">
    <location>
        <begin position="387"/>
        <end position="396"/>
    </location>
</feature>
<feature type="region of interest" description="Disordered" evidence="1">
    <location>
        <begin position="1943"/>
        <end position="2029"/>
    </location>
</feature>
<dbReference type="Proteomes" id="UP000824782">
    <property type="component" value="Unassembled WGS sequence"/>
</dbReference>
<feature type="compositionally biased region" description="Basic residues" evidence="1">
    <location>
        <begin position="1995"/>
        <end position="2008"/>
    </location>
</feature>
<reference evidence="2" key="1">
    <citation type="thesis" date="2020" institute="ProQuest LLC" country="789 East Eisenhower Parkway, Ann Arbor, MI, USA">
        <title>Comparative Genomics and Chromosome Evolution.</title>
        <authorList>
            <person name="Mudd A.B."/>
        </authorList>
    </citation>
    <scope>NUCLEOTIDE SEQUENCE</scope>
    <source>
        <strain evidence="2">237g6f4</strain>
        <tissue evidence="2">Blood</tissue>
    </source>
</reference>
<evidence type="ECO:0000313" key="3">
    <source>
        <dbReference type="Proteomes" id="UP000824782"/>
    </source>
</evidence>
<feature type="compositionally biased region" description="Basic and acidic residues" evidence="1">
    <location>
        <begin position="407"/>
        <end position="421"/>
    </location>
</feature>
<feature type="region of interest" description="Disordered" evidence="1">
    <location>
        <begin position="817"/>
        <end position="849"/>
    </location>
</feature>
<feature type="region of interest" description="Disordered" evidence="1">
    <location>
        <begin position="1135"/>
        <end position="1174"/>
    </location>
</feature>
<feature type="region of interest" description="Disordered" evidence="1">
    <location>
        <begin position="1648"/>
        <end position="1679"/>
    </location>
</feature>
<feature type="compositionally biased region" description="Basic and acidic residues" evidence="1">
    <location>
        <begin position="501"/>
        <end position="515"/>
    </location>
</feature>
<feature type="compositionally biased region" description="Basic and acidic residues" evidence="1">
    <location>
        <begin position="366"/>
        <end position="380"/>
    </location>
</feature>
<feature type="region of interest" description="Disordered" evidence="1">
    <location>
        <begin position="308"/>
        <end position="328"/>
    </location>
</feature>
<feature type="region of interest" description="Disordered" evidence="1">
    <location>
        <begin position="553"/>
        <end position="587"/>
    </location>
</feature>